<evidence type="ECO:0000256" key="4">
    <source>
        <dbReference type="ARBA" id="ARBA00022454"/>
    </source>
</evidence>
<feature type="compositionally biased region" description="Basic and acidic residues" evidence="16">
    <location>
        <begin position="544"/>
        <end position="553"/>
    </location>
</feature>
<keyword evidence="4 15" id="KW-0158">Chromosome</keyword>
<feature type="domain" description="Reverse transcriptase" evidence="17">
    <location>
        <begin position="720"/>
        <end position="1055"/>
    </location>
</feature>
<evidence type="ECO:0000256" key="7">
    <source>
        <dbReference type="ARBA" id="ARBA00022723"/>
    </source>
</evidence>
<dbReference type="EMBL" id="KK748741">
    <property type="protein sequence ID" value="KFP41086.1"/>
    <property type="molecule type" value="Genomic_DNA"/>
</dbReference>
<protein>
    <recommendedName>
        <fullName evidence="3 15">Telomerase reverse transcriptase</fullName>
        <ecNumber evidence="2 15">2.7.7.49</ecNumber>
    </recommendedName>
    <alternativeName>
        <fullName evidence="13 15">Telomerase catalytic subunit</fullName>
    </alternativeName>
</protein>
<dbReference type="Gene3D" id="3.30.70.2630">
    <property type="match status" value="1"/>
</dbReference>
<dbReference type="InterPro" id="IPR049139">
    <property type="entry name" value="TERT_C"/>
</dbReference>
<dbReference type="PANTHER" id="PTHR12066:SF0">
    <property type="entry name" value="TELOMERASE REVERSE TRANSCRIPTASE"/>
    <property type="match status" value="1"/>
</dbReference>
<evidence type="ECO:0000256" key="2">
    <source>
        <dbReference type="ARBA" id="ARBA00012493"/>
    </source>
</evidence>
<dbReference type="GO" id="GO:0000781">
    <property type="term" value="C:chromosome, telomeric region"/>
    <property type="evidence" value="ECO:0007669"/>
    <property type="project" value="UniProtKB-SubCell"/>
</dbReference>
<dbReference type="Proteomes" id="UP000053330">
    <property type="component" value="Unassembled WGS sequence"/>
</dbReference>
<dbReference type="Pfam" id="PF00078">
    <property type="entry name" value="RVT_1"/>
    <property type="match status" value="1"/>
</dbReference>
<dbReference type="GO" id="GO:0070034">
    <property type="term" value="F:telomerase RNA binding"/>
    <property type="evidence" value="ECO:0007669"/>
    <property type="project" value="TreeGrafter"/>
</dbReference>
<dbReference type="InterPro" id="IPR000477">
    <property type="entry name" value="RT_dom"/>
</dbReference>
<name>A0A091LDV3_9AVES</name>
<dbReference type="Gene3D" id="1.10.132.70">
    <property type="match status" value="1"/>
</dbReference>
<comment type="similarity">
    <text evidence="1 15">Belongs to the reverse transcriptase family. Telomerase subfamily.</text>
</comment>
<sequence>FLQLSSQSEVITRVVQRLCEKRKKNVLAYGYSLLDENSSHFQIMPSSNIYSYLPNTATETIRISGLWETLLSRIGDDVMMYLLEHCAVFMLVPPSNCYQVCGQPVYELISHNVDSYPVFVKQRFSKHKRSSLLDYMQKRLMFHRQYLSKSRWWKCRQRLEADVSSLGNKKNNKIQGLVSSYQYSAKAVSKASKQIRMVTEHLEKQSSSSSYLSAATAPSLKRKLDREQLDIPAKRAKVEEKVREEKALVYTPDVNQSSFKRYGTGYVASHSVSLIKKTHLSQRSSSDMSGPSLAHTSRDGKKFVAGESSFLRGVQSNKPLKSSIEIQAESHRKGVEMHMCKSQLDSVQIKPVEGISSKCRRQESSLAHLAKKLPNTLLRSAVYIDRKLLLYSRRSFQECFPKSFLLNRLQGCQAGGRRLVETIFLRQNLLEQKRNQSLPHHNWRKKRLPKRYWQMRDTFEKLLKNHGKCPYLVLLKKNCPVWISETSVRKTELPCRAALPGESEVHKQAEQFGKEPAKSVASSRCESGHTDMPDNLSAPLAKPVHRESQREEQNPGEVCDSALGELLKQHSSHWQVYIFVRECLERVIPAELWGSNHNKCRFLKNVKAFISMGKFAKLSLQELMWKMRVNDCMWLRLVKGDHFVPAYEHCFREELLAKFLYWLMDTYVVELLRSFFYITETTFQKNMLFYYRKFIWGKLQSIGIRNHFAKVHLRALSSEEIEAVRQKQNVPVASKLRFIPKANGLRPIVKVSGVVEARAFSRESREKKMHHYNTRLKNLFSVLNYERTINTSFIGSSVFGKDDIYKTWKKFVTKVLESDGEIPHFYYVKADVSRAYDTIPHNKLVEVISRILNPEKRTVYCIRRYAVIMITTSGKARKFYRRHVSTFKDFMPDMKQFVSQLQQNASLQNAIIVEQSLTFNETSSSLFTFFLQMIHNNILEIGSRYYLQCCGIPQGSILSTLLCSLCYGDMENKLLYGVQQDGVLIRLIDDFLLVTPHLMQARTFLRTLATGIPEYGFLINPNKTVVNFPVDDIPGCSKFKQLPDCRLIPWCGLLLDIQTLEVYCDYSSYTCTSIRSSLSFNSSRTAGKNMKYKLISVLKLKCHCLFLDLQINSLRTVLINIYKIFLLQAYRFHACVLQLPFNQQVRNNPYFFLRIISETASCCYAILKAKNKGVTLGSKGASGIFPSEAAEWLCYHAFTVKLSNHKVVYKCLLKPLKICKMQLLRKIPKDTMALLKTVTEPSLCQDFKAILD</sequence>
<evidence type="ECO:0000256" key="1">
    <source>
        <dbReference type="ARBA" id="ARBA00008001"/>
    </source>
</evidence>
<keyword evidence="7 15" id="KW-0479">Metal-binding</keyword>
<feature type="region of interest" description="Disordered" evidence="16">
    <location>
        <begin position="279"/>
        <end position="298"/>
    </location>
</feature>
<keyword evidence="8 15" id="KW-0460">Magnesium</keyword>
<dbReference type="PROSITE" id="PS50878">
    <property type="entry name" value="RT_POL"/>
    <property type="match status" value="1"/>
</dbReference>
<dbReference type="GO" id="GO:0007004">
    <property type="term" value="P:telomere maintenance via telomerase"/>
    <property type="evidence" value="ECO:0007669"/>
    <property type="project" value="TreeGrafter"/>
</dbReference>
<keyword evidence="10 15" id="KW-0695">RNA-directed DNA polymerase</keyword>
<reference evidence="18 19" key="1">
    <citation type="submission" date="2014-04" db="EMBL/GenBank/DDBJ databases">
        <title>Genome evolution of avian class.</title>
        <authorList>
            <person name="Zhang G."/>
            <person name="Li C."/>
        </authorList>
    </citation>
    <scope>NUCLEOTIDE SEQUENCE [LARGE SCALE GENOMIC DNA]</scope>
    <source>
        <strain evidence="18">BGI_N324</strain>
    </source>
</reference>
<dbReference type="FunFam" id="3.30.70.2630:FF:000001">
    <property type="entry name" value="Telomerase reverse transcriptase"/>
    <property type="match status" value="1"/>
</dbReference>
<evidence type="ECO:0000256" key="3">
    <source>
        <dbReference type="ARBA" id="ARBA00016182"/>
    </source>
</evidence>
<evidence type="ECO:0000256" key="6">
    <source>
        <dbReference type="ARBA" id="ARBA00022695"/>
    </source>
</evidence>
<keyword evidence="19" id="KW-1185">Reference proteome</keyword>
<evidence type="ECO:0000256" key="9">
    <source>
        <dbReference type="ARBA" id="ARBA00022895"/>
    </source>
</evidence>
<keyword evidence="9 15" id="KW-0779">Telomere</keyword>
<dbReference type="GO" id="GO:0003720">
    <property type="term" value="F:telomerase activity"/>
    <property type="evidence" value="ECO:0007669"/>
    <property type="project" value="InterPro"/>
</dbReference>
<evidence type="ECO:0000256" key="10">
    <source>
        <dbReference type="ARBA" id="ARBA00022918"/>
    </source>
</evidence>
<evidence type="ECO:0000259" key="17">
    <source>
        <dbReference type="PROSITE" id="PS50878"/>
    </source>
</evidence>
<feature type="non-terminal residue" evidence="18">
    <location>
        <position position="1"/>
    </location>
</feature>
<dbReference type="InterPro" id="IPR021891">
    <property type="entry name" value="Telomerase_RBD"/>
</dbReference>
<keyword evidence="11 15" id="KW-0539">Nucleus</keyword>
<keyword evidence="5 15" id="KW-0808">Transferase</keyword>
<evidence type="ECO:0000256" key="12">
    <source>
        <dbReference type="ARBA" id="ARBA00023274"/>
    </source>
</evidence>
<feature type="non-terminal residue" evidence="18">
    <location>
        <position position="1252"/>
    </location>
</feature>
<dbReference type="InterPro" id="IPR043502">
    <property type="entry name" value="DNA/RNA_pol_sf"/>
</dbReference>
<evidence type="ECO:0000256" key="15">
    <source>
        <dbReference type="RuleBase" id="RU365061"/>
    </source>
</evidence>
<dbReference type="PRINTS" id="PR01365">
    <property type="entry name" value="TELOMERASERT"/>
</dbReference>
<dbReference type="Pfam" id="PF12009">
    <property type="entry name" value="Telomerase_RBD"/>
    <property type="match status" value="1"/>
</dbReference>
<organism evidence="18 19">
    <name type="scientific">Chlamydotis macqueenii</name>
    <name type="common">Macqueen's bustard</name>
    <dbReference type="NCBI Taxonomy" id="187382"/>
    <lineage>
        <taxon>Eukaryota</taxon>
        <taxon>Metazoa</taxon>
        <taxon>Chordata</taxon>
        <taxon>Craniata</taxon>
        <taxon>Vertebrata</taxon>
        <taxon>Euteleostomi</taxon>
        <taxon>Archelosauria</taxon>
        <taxon>Archosauria</taxon>
        <taxon>Dinosauria</taxon>
        <taxon>Saurischia</taxon>
        <taxon>Theropoda</taxon>
        <taxon>Coelurosauria</taxon>
        <taxon>Aves</taxon>
        <taxon>Neognathae</taxon>
        <taxon>Neoaves</taxon>
        <taxon>Otidimorphae</taxon>
        <taxon>Otidiformes</taxon>
        <taxon>Otididae</taxon>
        <taxon>Chlamydotis</taxon>
    </lineage>
</organism>
<dbReference type="SMART" id="SM00975">
    <property type="entry name" value="Telomerase_RBD"/>
    <property type="match status" value="1"/>
</dbReference>
<comment type="catalytic activity">
    <reaction evidence="14 15">
        <text>DNA(n) + a 2'-deoxyribonucleoside 5'-triphosphate = DNA(n+1) + diphosphate</text>
        <dbReference type="Rhea" id="RHEA:22508"/>
        <dbReference type="Rhea" id="RHEA-COMP:17339"/>
        <dbReference type="Rhea" id="RHEA-COMP:17340"/>
        <dbReference type="ChEBI" id="CHEBI:33019"/>
        <dbReference type="ChEBI" id="CHEBI:61560"/>
        <dbReference type="ChEBI" id="CHEBI:173112"/>
        <dbReference type="EC" id="2.7.7.49"/>
    </reaction>
</comment>
<dbReference type="AlphaFoldDB" id="A0A091LDV3"/>
<feature type="region of interest" description="Disordered" evidence="16">
    <location>
        <begin position="510"/>
        <end position="555"/>
    </location>
</feature>
<comment type="subcellular location">
    <subcellularLocation>
        <location evidence="15">Nucleus</location>
    </subcellularLocation>
    <subcellularLocation>
        <location evidence="15">Chromosome</location>
        <location evidence="15">Telomere</location>
    </subcellularLocation>
</comment>
<dbReference type="GO" id="GO:0000333">
    <property type="term" value="C:telomerase catalytic core complex"/>
    <property type="evidence" value="ECO:0007669"/>
    <property type="project" value="TreeGrafter"/>
</dbReference>
<dbReference type="EC" id="2.7.7.49" evidence="2 15"/>
<evidence type="ECO:0000256" key="13">
    <source>
        <dbReference type="ARBA" id="ARBA00032044"/>
    </source>
</evidence>
<evidence type="ECO:0000256" key="14">
    <source>
        <dbReference type="ARBA" id="ARBA00048173"/>
    </source>
</evidence>
<evidence type="ECO:0000256" key="5">
    <source>
        <dbReference type="ARBA" id="ARBA00022679"/>
    </source>
</evidence>
<gene>
    <name evidence="18" type="ORF">N324_11647</name>
</gene>
<evidence type="ECO:0000256" key="16">
    <source>
        <dbReference type="SAM" id="MobiDB-lite"/>
    </source>
</evidence>
<evidence type="ECO:0000313" key="19">
    <source>
        <dbReference type="Proteomes" id="UP000053330"/>
    </source>
</evidence>
<dbReference type="PANTHER" id="PTHR12066">
    <property type="entry name" value="TELOMERASE REVERSE TRANSCRIPTASE"/>
    <property type="match status" value="1"/>
</dbReference>
<dbReference type="Pfam" id="PF21399">
    <property type="entry name" value="TERT_C"/>
    <property type="match status" value="1"/>
</dbReference>
<accession>A0A091LDV3</accession>
<dbReference type="InterPro" id="IPR003545">
    <property type="entry name" value="Telomerase_RT"/>
</dbReference>
<keyword evidence="6 15" id="KW-0548">Nucleotidyltransferase</keyword>
<dbReference type="GO" id="GO:0042162">
    <property type="term" value="F:telomeric DNA binding"/>
    <property type="evidence" value="ECO:0007669"/>
    <property type="project" value="TreeGrafter"/>
</dbReference>
<dbReference type="GO" id="GO:0046872">
    <property type="term" value="F:metal ion binding"/>
    <property type="evidence" value="ECO:0007669"/>
    <property type="project" value="UniProtKB-KW"/>
</dbReference>
<keyword evidence="12" id="KW-0687">Ribonucleoprotein</keyword>
<evidence type="ECO:0000313" key="18">
    <source>
        <dbReference type="EMBL" id="KFP41086.1"/>
    </source>
</evidence>
<proteinExistence type="inferred from homology"/>
<evidence type="ECO:0000256" key="11">
    <source>
        <dbReference type="ARBA" id="ARBA00023242"/>
    </source>
</evidence>
<dbReference type="CDD" id="cd01648">
    <property type="entry name" value="TERT"/>
    <property type="match status" value="1"/>
</dbReference>
<dbReference type="FunFam" id="1.10.357.90:FF:000001">
    <property type="entry name" value="Telomerase reverse transcriptase"/>
    <property type="match status" value="1"/>
</dbReference>
<comment type="function">
    <text evidence="15">Telomerase is a ribonucleoprotein enzyme essential for the replication of chromosome termini in most eukaryotes. It elongates telomeres. It is a reverse transcriptase that adds simple sequence repeats to chromosome ends by copying a template sequence within the RNA component of the enzyme.</text>
</comment>
<dbReference type="Gene3D" id="1.10.357.90">
    <property type="match status" value="1"/>
</dbReference>
<dbReference type="SUPFAM" id="SSF56672">
    <property type="entry name" value="DNA/RNA polymerases"/>
    <property type="match status" value="1"/>
</dbReference>
<evidence type="ECO:0000256" key="8">
    <source>
        <dbReference type="ARBA" id="ARBA00022842"/>
    </source>
</evidence>